<proteinExistence type="predicted"/>
<dbReference type="AlphaFoldDB" id="A0A2P6SFN5"/>
<evidence type="ECO:0000313" key="2">
    <source>
        <dbReference type="Proteomes" id="UP000238479"/>
    </source>
</evidence>
<dbReference type="EMBL" id="PDCK01000039">
    <property type="protein sequence ID" value="PRQ57488.1"/>
    <property type="molecule type" value="Genomic_DNA"/>
</dbReference>
<reference evidence="1 2" key="1">
    <citation type="journal article" date="2018" name="Nat. Genet.">
        <title>The Rosa genome provides new insights in the design of modern roses.</title>
        <authorList>
            <person name="Bendahmane M."/>
        </authorList>
    </citation>
    <scope>NUCLEOTIDE SEQUENCE [LARGE SCALE GENOMIC DNA]</scope>
    <source>
        <strain evidence="2">cv. Old Blush</strain>
    </source>
</reference>
<organism evidence="1 2">
    <name type="scientific">Rosa chinensis</name>
    <name type="common">China rose</name>
    <dbReference type="NCBI Taxonomy" id="74649"/>
    <lineage>
        <taxon>Eukaryota</taxon>
        <taxon>Viridiplantae</taxon>
        <taxon>Streptophyta</taxon>
        <taxon>Embryophyta</taxon>
        <taxon>Tracheophyta</taxon>
        <taxon>Spermatophyta</taxon>
        <taxon>Magnoliopsida</taxon>
        <taxon>eudicotyledons</taxon>
        <taxon>Gunneridae</taxon>
        <taxon>Pentapetalae</taxon>
        <taxon>rosids</taxon>
        <taxon>fabids</taxon>
        <taxon>Rosales</taxon>
        <taxon>Rosaceae</taxon>
        <taxon>Rosoideae</taxon>
        <taxon>Rosoideae incertae sedis</taxon>
        <taxon>Rosa</taxon>
    </lineage>
</organism>
<comment type="caution">
    <text evidence="1">The sequence shown here is derived from an EMBL/GenBank/DDBJ whole genome shotgun (WGS) entry which is preliminary data.</text>
</comment>
<gene>
    <name evidence="1" type="ORF">RchiOBHm_Chr1g0348891</name>
</gene>
<dbReference type="Proteomes" id="UP000238479">
    <property type="component" value="Chromosome 1"/>
</dbReference>
<accession>A0A2P6SFN5</accession>
<protein>
    <submittedName>
        <fullName evidence="1">Uncharacterized protein</fullName>
    </submittedName>
</protein>
<name>A0A2P6SFN5_ROSCH</name>
<sequence>MMRLRINWMISLWRRMGSRLRLGIPRICSCLGLLRFQVKLVILRIWLPGDCQRSNKHMGVVGGGLWGIVGGGLWGRGQMRLRKLDKLRPLPSLGTKQWSRWIRGTTRFYSWMSPRFHSWMSPFLI</sequence>
<dbReference type="Gramene" id="PRQ57488">
    <property type="protein sequence ID" value="PRQ57488"/>
    <property type="gene ID" value="RchiOBHm_Chr1g0348891"/>
</dbReference>
<evidence type="ECO:0000313" key="1">
    <source>
        <dbReference type="EMBL" id="PRQ57488.1"/>
    </source>
</evidence>
<keyword evidence="2" id="KW-1185">Reference proteome</keyword>